<gene>
    <name evidence="6" type="ORF">D2T31_20335</name>
</gene>
<evidence type="ECO:0000256" key="2">
    <source>
        <dbReference type="ARBA" id="ARBA00022729"/>
    </source>
</evidence>
<comment type="caution">
    <text evidence="6">The sequence shown here is derived from an EMBL/GenBank/DDBJ whole genome shotgun (WGS) entry which is preliminary data.</text>
</comment>
<reference evidence="6 7" key="2">
    <citation type="submission" date="2019-01" db="EMBL/GenBank/DDBJ databases">
        <authorList>
            <person name="Li Y."/>
        </authorList>
    </citation>
    <scope>NUCLEOTIDE SEQUENCE [LARGE SCALE GENOMIC DNA]</scope>
    <source>
        <strain evidence="6 7">D19-10-3-21</strain>
    </source>
</reference>
<dbReference type="Gene3D" id="1.20.1420.20">
    <property type="entry name" value="M75 peptidase, HXXE motif"/>
    <property type="match status" value="1"/>
</dbReference>
<dbReference type="RefSeq" id="WP_128238715.1">
    <property type="nucleotide sequence ID" value="NZ_SAUX01000035.1"/>
</dbReference>
<feature type="domain" description="Imelysin-like" evidence="5">
    <location>
        <begin position="29"/>
        <end position="308"/>
    </location>
</feature>
<dbReference type="Pfam" id="PF09375">
    <property type="entry name" value="Peptidase_M75"/>
    <property type="match status" value="1"/>
</dbReference>
<dbReference type="AlphaFoldDB" id="A0A443K0N3"/>
<evidence type="ECO:0000256" key="1">
    <source>
        <dbReference type="ARBA" id="ARBA00004196"/>
    </source>
</evidence>
<comment type="subcellular location">
    <subcellularLocation>
        <location evidence="1">Cell envelope</location>
    </subcellularLocation>
</comment>
<evidence type="ECO:0000256" key="4">
    <source>
        <dbReference type="SAM" id="SignalP"/>
    </source>
</evidence>
<feature type="compositionally biased region" description="Basic and acidic residues" evidence="3">
    <location>
        <begin position="223"/>
        <end position="234"/>
    </location>
</feature>
<sequence length="330" mass="34748">MRFPACLATLLFAAGAASADIGQVIANHARPGYAAFVEAGRALDEAARADCAPAGLVAPFHAAQDAWMRVAHLRIGPSEDRGRALSIAFWPDPKESGRRTTAGLIAAENPVVHDPAAFTRISVAARGFPALERLIFADPPPSGDPAYLCDLTRALTGDLVLQAQALDEAWIGDFARLLTGAGQPGNQTYLSAAEARQALFTLLVAGLEMDADQRLGRPLGTIDRPRPEQAEARASHRSRRNLAVSLAGLRELMLALTAGHRVPHSSAALDRAIALAGAAGAPDMSDLATPEGWQRADTLRREIKAARAVIMAEIPPLLGVDLGFNATDGD</sequence>
<evidence type="ECO:0000256" key="3">
    <source>
        <dbReference type="SAM" id="MobiDB-lite"/>
    </source>
</evidence>
<evidence type="ECO:0000313" key="7">
    <source>
        <dbReference type="Proteomes" id="UP000285295"/>
    </source>
</evidence>
<proteinExistence type="predicted"/>
<name>A0A443K0N3_9RHOB</name>
<protein>
    <submittedName>
        <fullName evidence="6">Signal peptidase</fullName>
    </submittedName>
</protein>
<feature type="region of interest" description="Disordered" evidence="3">
    <location>
        <begin position="216"/>
        <end position="236"/>
    </location>
</feature>
<dbReference type="EMBL" id="SAUX01000035">
    <property type="protein sequence ID" value="RWR26304.1"/>
    <property type="molecule type" value="Genomic_DNA"/>
</dbReference>
<dbReference type="InterPro" id="IPR018976">
    <property type="entry name" value="Imelysin-like"/>
</dbReference>
<reference evidence="6 7" key="1">
    <citation type="submission" date="2019-01" db="EMBL/GenBank/DDBJ databases">
        <title>Sinorhodobacter populi sp. nov. isolated from the symptomatic bark tissue of Populus euramericana canker.</title>
        <authorList>
            <person name="Xu G."/>
        </authorList>
    </citation>
    <scope>NUCLEOTIDE SEQUENCE [LARGE SCALE GENOMIC DNA]</scope>
    <source>
        <strain evidence="6 7">D19-10-3-21</strain>
    </source>
</reference>
<dbReference type="InterPro" id="IPR038352">
    <property type="entry name" value="Imelysin_sf"/>
</dbReference>
<dbReference type="OrthoDB" id="5729110at2"/>
<keyword evidence="2 4" id="KW-0732">Signal</keyword>
<dbReference type="CDD" id="cd14659">
    <property type="entry name" value="Imelysin-like_IPPA"/>
    <property type="match status" value="1"/>
</dbReference>
<evidence type="ECO:0000259" key="5">
    <source>
        <dbReference type="Pfam" id="PF09375"/>
    </source>
</evidence>
<feature type="signal peptide" evidence="4">
    <location>
        <begin position="1"/>
        <end position="19"/>
    </location>
</feature>
<feature type="chain" id="PRO_5019308804" evidence="4">
    <location>
        <begin position="20"/>
        <end position="330"/>
    </location>
</feature>
<dbReference type="GO" id="GO:0030313">
    <property type="term" value="C:cell envelope"/>
    <property type="evidence" value="ECO:0007669"/>
    <property type="project" value="UniProtKB-SubCell"/>
</dbReference>
<evidence type="ECO:0000313" key="6">
    <source>
        <dbReference type="EMBL" id="RWR26304.1"/>
    </source>
</evidence>
<dbReference type="Proteomes" id="UP000285295">
    <property type="component" value="Unassembled WGS sequence"/>
</dbReference>
<dbReference type="InterPro" id="IPR034984">
    <property type="entry name" value="Imelysin-like_IPPA"/>
</dbReference>
<accession>A0A443K0N3</accession>
<organism evidence="6 7">
    <name type="scientific">Paenirhodobacter populi</name>
    <dbReference type="NCBI Taxonomy" id="2306993"/>
    <lineage>
        <taxon>Bacteria</taxon>
        <taxon>Pseudomonadati</taxon>
        <taxon>Pseudomonadota</taxon>
        <taxon>Alphaproteobacteria</taxon>
        <taxon>Rhodobacterales</taxon>
        <taxon>Rhodobacter group</taxon>
        <taxon>Paenirhodobacter</taxon>
    </lineage>
</organism>